<feature type="binding site" evidence="8">
    <location>
        <position position="86"/>
    </location>
    <ligand>
        <name>Mn(2+)</name>
        <dbReference type="ChEBI" id="CHEBI:29035"/>
    </ligand>
</feature>
<evidence type="ECO:0000313" key="11">
    <source>
        <dbReference type="EMBL" id="PTQ27554.1"/>
    </source>
</evidence>
<dbReference type="Proteomes" id="UP000244005">
    <property type="component" value="Unassembled WGS sequence"/>
</dbReference>
<dbReference type="InterPro" id="IPR011051">
    <property type="entry name" value="RmlC_Cupin_sf"/>
</dbReference>
<feature type="binding site" evidence="7">
    <location>
        <position position="86"/>
    </location>
    <ligand>
        <name>oxalate</name>
        <dbReference type="ChEBI" id="CHEBI:30623"/>
    </ligand>
</feature>
<evidence type="ECO:0000313" key="12">
    <source>
        <dbReference type="Proteomes" id="UP000244005"/>
    </source>
</evidence>
<evidence type="ECO:0000256" key="9">
    <source>
        <dbReference type="RuleBase" id="RU366015"/>
    </source>
</evidence>
<evidence type="ECO:0000259" key="10">
    <source>
        <dbReference type="SMART" id="SM00835"/>
    </source>
</evidence>
<dbReference type="InterPro" id="IPR006045">
    <property type="entry name" value="Cupin_1"/>
</dbReference>
<evidence type="ECO:0000256" key="8">
    <source>
        <dbReference type="PIRSR" id="PIRSR601929-2"/>
    </source>
</evidence>
<evidence type="ECO:0000256" key="1">
    <source>
        <dbReference type="ARBA" id="ARBA00004271"/>
    </source>
</evidence>
<dbReference type="SUPFAM" id="SSF51182">
    <property type="entry name" value="RmlC-like cupins"/>
    <property type="match status" value="1"/>
</dbReference>
<dbReference type="EMBL" id="KZ772861">
    <property type="protein sequence ID" value="PTQ27554.1"/>
    <property type="molecule type" value="Genomic_DNA"/>
</dbReference>
<dbReference type="CDD" id="cd02241">
    <property type="entry name" value="cupin_OxOx"/>
    <property type="match status" value="1"/>
</dbReference>
<feature type="binding site" evidence="8">
    <location>
        <position position="84"/>
    </location>
    <ligand>
        <name>Mn(2+)</name>
        <dbReference type="ChEBI" id="CHEBI:29035"/>
    </ligand>
</feature>
<sequence>MTGILGVQGSDPELTVDFVIPSEASPPLLDGSYFTSTILANVTFLPSNFVTVTPANDDEFPALKGLGISCALFSFTPGAVNPPHTHPRATELLYVIRGVLDVGFIDSSNKLRTQTIKTGDLFVFPKGLVHYEVNRHHRISKALASFNSANPGLLRLPTSLFKSGIADDVLQRSFGVSSAIIHELKNATVN</sequence>
<name>A0A2R6W131_MARPO</name>
<keyword evidence="12" id="KW-1185">Reference proteome</keyword>
<dbReference type="OMA" id="HRTMASN"/>
<keyword evidence="5 7" id="KW-0479">Metal-binding</keyword>
<keyword evidence="6 7" id="KW-0464">Manganese</keyword>
<accession>A0A2R6W131</accession>
<dbReference type="PANTHER" id="PTHR31238">
    <property type="entry name" value="GERMIN-LIKE PROTEIN SUBFAMILY 3 MEMBER 3"/>
    <property type="match status" value="1"/>
</dbReference>
<evidence type="ECO:0000256" key="4">
    <source>
        <dbReference type="ARBA" id="ARBA00022525"/>
    </source>
</evidence>
<proteinExistence type="inferred from homology"/>
<protein>
    <recommendedName>
        <fullName evidence="9">Germin-like protein</fullName>
    </recommendedName>
</protein>
<evidence type="ECO:0000256" key="3">
    <source>
        <dbReference type="ARBA" id="ARBA00022523"/>
    </source>
</evidence>
<dbReference type="AlphaFoldDB" id="A0A2R6W131"/>
<feature type="domain" description="Cupin type-1" evidence="10">
    <location>
        <begin position="47"/>
        <end position="182"/>
    </location>
</feature>
<feature type="binding site" evidence="8">
    <location>
        <position position="91"/>
    </location>
    <ligand>
        <name>Mn(2+)</name>
        <dbReference type="ChEBI" id="CHEBI:29035"/>
    </ligand>
</feature>
<comment type="subcellular location">
    <subcellularLocation>
        <location evidence="1 9">Secreted</location>
        <location evidence="1 9">Extracellular space</location>
        <location evidence="1 9">Apoplast</location>
    </subcellularLocation>
</comment>
<dbReference type="OrthoDB" id="1546383at2759"/>
<dbReference type="Gramene" id="Mp5g00740.1">
    <property type="protein sequence ID" value="Mp5g00740.1.cds1"/>
    <property type="gene ID" value="Mp5g00740"/>
</dbReference>
<dbReference type="Pfam" id="PF00190">
    <property type="entry name" value="Cupin_1"/>
    <property type="match status" value="1"/>
</dbReference>
<gene>
    <name evidence="11" type="ORF">MARPO_0193s0018</name>
</gene>
<evidence type="ECO:0000256" key="5">
    <source>
        <dbReference type="ARBA" id="ARBA00022723"/>
    </source>
</evidence>
<keyword evidence="3 9" id="KW-0052">Apoplast</keyword>
<evidence type="ECO:0000256" key="6">
    <source>
        <dbReference type="ARBA" id="ARBA00023211"/>
    </source>
</evidence>
<dbReference type="GO" id="GO:0048046">
    <property type="term" value="C:apoplast"/>
    <property type="evidence" value="ECO:0007669"/>
    <property type="project" value="UniProtKB-SubCell"/>
</dbReference>
<feature type="binding site" evidence="8">
    <location>
        <position position="130"/>
    </location>
    <ligand>
        <name>Mn(2+)</name>
        <dbReference type="ChEBI" id="CHEBI:29035"/>
    </ligand>
</feature>
<dbReference type="Gene3D" id="2.60.120.10">
    <property type="entry name" value="Jelly Rolls"/>
    <property type="match status" value="1"/>
</dbReference>
<organism evidence="11 12">
    <name type="scientific">Marchantia polymorpha</name>
    <name type="common">Common liverwort</name>
    <name type="synonym">Marchantia aquatica</name>
    <dbReference type="NCBI Taxonomy" id="3197"/>
    <lineage>
        <taxon>Eukaryota</taxon>
        <taxon>Viridiplantae</taxon>
        <taxon>Streptophyta</taxon>
        <taxon>Embryophyta</taxon>
        <taxon>Marchantiophyta</taxon>
        <taxon>Marchantiopsida</taxon>
        <taxon>Marchantiidae</taxon>
        <taxon>Marchantiales</taxon>
        <taxon>Marchantiaceae</taxon>
        <taxon>Marchantia</taxon>
    </lineage>
</organism>
<dbReference type="InterPro" id="IPR014710">
    <property type="entry name" value="RmlC-like_jellyroll"/>
</dbReference>
<dbReference type="SMART" id="SM00835">
    <property type="entry name" value="Cupin_1"/>
    <property type="match status" value="1"/>
</dbReference>
<dbReference type="SMR" id="A0A2R6W131"/>
<evidence type="ECO:0000256" key="7">
    <source>
        <dbReference type="PIRSR" id="PIRSR601929-1"/>
    </source>
</evidence>
<keyword evidence="4 9" id="KW-0964">Secreted</keyword>
<feature type="binding site" evidence="7">
    <location>
        <position position="91"/>
    </location>
    <ligand>
        <name>oxalate</name>
        <dbReference type="ChEBI" id="CHEBI:30623"/>
    </ligand>
</feature>
<dbReference type="GO" id="GO:0030145">
    <property type="term" value="F:manganese ion binding"/>
    <property type="evidence" value="ECO:0007669"/>
    <property type="project" value="UniProtKB-UniRule"/>
</dbReference>
<feature type="binding site" evidence="7">
    <location>
        <position position="81"/>
    </location>
    <ligand>
        <name>oxalate</name>
        <dbReference type="ChEBI" id="CHEBI:30623"/>
    </ligand>
</feature>
<evidence type="ECO:0000256" key="2">
    <source>
        <dbReference type="ARBA" id="ARBA00007456"/>
    </source>
</evidence>
<dbReference type="InterPro" id="IPR001929">
    <property type="entry name" value="Germin"/>
</dbReference>
<comment type="similarity">
    <text evidence="2 9">Belongs to the germin family.</text>
</comment>
<dbReference type="PRINTS" id="PR00325">
    <property type="entry name" value="GERMIN"/>
</dbReference>
<reference evidence="12" key="1">
    <citation type="journal article" date="2017" name="Cell">
        <title>Insights into land plant evolution garnered from the Marchantia polymorpha genome.</title>
        <authorList>
            <person name="Bowman J.L."/>
            <person name="Kohchi T."/>
            <person name="Yamato K.T."/>
            <person name="Jenkins J."/>
            <person name="Shu S."/>
            <person name="Ishizaki K."/>
            <person name="Yamaoka S."/>
            <person name="Nishihama R."/>
            <person name="Nakamura Y."/>
            <person name="Berger F."/>
            <person name="Adam C."/>
            <person name="Aki S.S."/>
            <person name="Althoff F."/>
            <person name="Araki T."/>
            <person name="Arteaga-Vazquez M.A."/>
            <person name="Balasubrmanian S."/>
            <person name="Barry K."/>
            <person name="Bauer D."/>
            <person name="Boehm C.R."/>
            <person name="Briginshaw L."/>
            <person name="Caballero-Perez J."/>
            <person name="Catarino B."/>
            <person name="Chen F."/>
            <person name="Chiyoda S."/>
            <person name="Chovatia M."/>
            <person name="Davies K.M."/>
            <person name="Delmans M."/>
            <person name="Demura T."/>
            <person name="Dierschke T."/>
            <person name="Dolan L."/>
            <person name="Dorantes-Acosta A.E."/>
            <person name="Eklund D.M."/>
            <person name="Florent S.N."/>
            <person name="Flores-Sandoval E."/>
            <person name="Fujiyama A."/>
            <person name="Fukuzawa H."/>
            <person name="Galik B."/>
            <person name="Grimanelli D."/>
            <person name="Grimwood J."/>
            <person name="Grossniklaus U."/>
            <person name="Hamada T."/>
            <person name="Haseloff J."/>
            <person name="Hetherington A.J."/>
            <person name="Higo A."/>
            <person name="Hirakawa Y."/>
            <person name="Hundley H.N."/>
            <person name="Ikeda Y."/>
            <person name="Inoue K."/>
            <person name="Inoue S.I."/>
            <person name="Ishida S."/>
            <person name="Jia Q."/>
            <person name="Kakita M."/>
            <person name="Kanazawa T."/>
            <person name="Kawai Y."/>
            <person name="Kawashima T."/>
            <person name="Kennedy M."/>
            <person name="Kinose K."/>
            <person name="Kinoshita T."/>
            <person name="Kohara Y."/>
            <person name="Koide E."/>
            <person name="Komatsu K."/>
            <person name="Kopischke S."/>
            <person name="Kubo M."/>
            <person name="Kyozuka J."/>
            <person name="Lagercrantz U."/>
            <person name="Lin S.S."/>
            <person name="Lindquist E."/>
            <person name="Lipzen A.M."/>
            <person name="Lu C.W."/>
            <person name="De Luna E."/>
            <person name="Martienssen R.A."/>
            <person name="Minamino N."/>
            <person name="Mizutani M."/>
            <person name="Mizutani M."/>
            <person name="Mochizuki N."/>
            <person name="Monte I."/>
            <person name="Mosher R."/>
            <person name="Nagasaki H."/>
            <person name="Nakagami H."/>
            <person name="Naramoto S."/>
            <person name="Nishitani K."/>
            <person name="Ohtani M."/>
            <person name="Okamoto T."/>
            <person name="Okumura M."/>
            <person name="Phillips J."/>
            <person name="Pollak B."/>
            <person name="Reinders A."/>
            <person name="Rovekamp M."/>
            <person name="Sano R."/>
            <person name="Sawa S."/>
            <person name="Schmid M.W."/>
            <person name="Shirakawa M."/>
            <person name="Solano R."/>
            <person name="Spunde A."/>
            <person name="Suetsugu N."/>
            <person name="Sugano S."/>
            <person name="Sugiyama A."/>
            <person name="Sun R."/>
            <person name="Suzuki Y."/>
            <person name="Takenaka M."/>
            <person name="Takezawa D."/>
            <person name="Tomogane H."/>
            <person name="Tsuzuki M."/>
            <person name="Ueda T."/>
            <person name="Umeda M."/>
            <person name="Ward J.M."/>
            <person name="Watanabe Y."/>
            <person name="Yazaki K."/>
            <person name="Yokoyama R."/>
            <person name="Yoshitake Y."/>
            <person name="Yotsui I."/>
            <person name="Zachgo S."/>
            <person name="Schmutz J."/>
        </authorList>
    </citation>
    <scope>NUCLEOTIDE SEQUENCE [LARGE SCALE GENOMIC DNA]</scope>
    <source>
        <strain evidence="12">Tak-1</strain>
    </source>
</reference>